<accession>F0SL29</accession>
<dbReference type="AlphaFoldDB" id="F0SL29"/>
<feature type="domain" description="Phage tail tape measure protein" evidence="3">
    <location>
        <begin position="121"/>
        <end position="324"/>
    </location>
</feature>
<feature type="compositionally biased region" description="Basic residues" evidence="2">
    <location>
        <begin position="525"/>
        <end position="535"/>
    </location>
</feature>
<dbReference type="Pfam" id="PF10145">
    <property type="entry name" value="PhageMin_Tail"/>
    <property type="match status" value="1"/>
</dbReference>
<keyword evidence="5" id="KW-1185">Reference proteome</keyword>
<keyword evidence="1" id="KW-0175">Coiled coil</keyword>
<dbReference type="OrthoDB" id="295321at2"/>
<dbReference type="HOGENOM" id="CLU_534078_0_0_0"/>
<feature type="coiled-coil region" evidence="1">
    <location>
        <begin position="12"/>
        <end position="46"/>
    </location>
</feature>
<dbReference type="eggNOG" id="COG5283">
    <property type="taxonomic scope" value="Bacteria"/>
</dbReference>
<evidence type="ECO:0000259" key="3">
    <source>
        <dbReference type="Pfam" id="PF10145"/>
    </source>
</evidence>
<dbReference type="KEGG" id="pbs:Plabr_3315"/>
<evidence type="ECO:0000313" key="5">
    <source>
        <dbReference type="Proteomes" id="UP000006860"/>
    </source>
</evidence>
<gene>
    <name evidence="4" type="ordered locus">Plabr_3315</name>
</gene>
<reference evidence="5" key="1">
    <citation type="submission" date="2011-02" db="EMBL/GenBank/DDBJ databases">
        <title>The complete genome of Planctomyces brasiliensis DSM 5305.</title>
        <authorList>
            <person name="Lucas S."/>
            <person name="Copeland A."/>
            <person name="Lapidus A."/>
            <person name="Bruce D."/>
            <person name="Goodwin L."/>
            <person name="Pitluck S."/>
            <person name="Kyrpides N."/>
            <person name="Mavromatis K."/>
            <person name="Pagani I."/>
            <person name="Ivanova N."/>
            <person name="Ovchinnikova G."/>
            <person name="Lu M."/>
            <person name="Detter J.C."/>
            <person name="Han C."/>
            <person name="Land M."/>
            <person name="Hauser L."/>
            <person name="Markowitz V."/>
            <person name="Cheng J.-F."/>
            <person name="Hugenholtz P."/>
            <person name="Woyke T."/>
            <person name="Wu D."/>
            <person name="Tindall B."/>
            <person name="Pomrenke H.G."/>
            <person name="Brambilla E."/>
            <person name="Klenk H.-P."/>
            <person name="Eisen J.A."/>
        </authorList>
    </citation>
    <scope>NUCLEOTIDE SEQUENCE [LARGE SCALE GENOMIC DNA]</scope>
    <source>
        <strain evidence="5">ATCC 49424 / DSM 5305 / JCM 21570 / NBRC 103401 / IFAM 1448</strain>
    </source>
</reference>
<evidence type="ECO:0000256" key="1">
    <source>
        <dbReference type="SAM" id="Coils"/>
    </source>
</evidence>
<dbReference type="Proteomes" id="UP000006860">
    <property type="component" value="Chromosome"/>
</dbReference>
<evidence type="ECO:0000313" key="4">
    <source>
        <dbReference type="EMBL" id="ADY60912.1"/>
    </source>
</evidence>
<feature type="region of interest" description="Disordered" evidence="2">
    <location>
        <begin position="516"/>
        <end position="535"/>
    </location>
</feature>
<name>F0SL29_RUBBR</name>
<sequence>MPTSNKVEITFTSDDRDLIRSLQKQNEQYEKQLAKLDKLNDKSKKAAKSQKDGFDAAAVAMRGSTLAAGAMAAGLTQIISLNSELISTARQVANEYERGVKALQVQGGLSDLQTKGAEGRIRAISTNLAVPFVQATSAATQLVSSGFSVQEATGPSLSNFLKVLATTNQSGPGTDPAALALSLSQYLAANNLSLTGDNVLKTGQSVQALFKGTNLQLGDLTPLAKEAGAFSNFLSVPEQLASQAYLVKSFDAASSSVALRNITGRLATASSDPARQKALKRIGLTSDDVDFVGEGYFDVLDRLAGGVNAAPEKDRAGILKSIFGEAEVAKVSSLLQGRQTLRDYVGLQNDTSQFNADLRVATSGRNAAQIRQQNQLEQEKLRFANDGGLIGDAMTLTTTRNSSDSFWGAGYRALGSGERLLYGTAVNFGYEPRDALKLALNPLGMGNLTAREMPRYAEIMSNVNQATAPARDRDASVYVPQDDIQRRQDAAGVMTFFPSDTERFLQEQREATRELRKIAENTKSKPSRQIKRNED</sequence>
<dbReference type="InterPro" id="IPR010090">
    <property type="entry name" value="Phage_tape_meas"/>
</dbReference>
<evidence type="ECO:0000256" key="2">
    <source>
        <dbReference type="SAM" id="MobiDB-lite"/>
    </source>
</evidence>
<dbReference type="EMBL" id="CP002546">
    <property type="protein sequence ID" value="ADY60912.1"/>
    <property type="molecule type" value="Genomic_DNA"/>
</dbReference>
<protein>
    <recommendedName>
        <fullName evidence="3">Phage tail tape measure protein domain-containing protein</fullName>
    </recommendedName>
</protein>
<organism evidence="4 5">
    <name type="scientific">Rubinisphaera brasiliensis (strain ATCC 49424 / DSM 5305 / JCM 21570 / IAM 15109 / NBRC 103401 / IFAM 1448)</name>
    <name type="common">Planctomyces brasiliensis</name>
    <dbReference type="NCBI Taxonomy" id="756272"/>
    <lineage>
        <taxon>Bacteria</taxon>
        <taxon>Pseudomonadati</taxon>
        <taxon>Planctomycetota</taxon>
        <taxon>Planctomycetia</taxon>
        <taxon>Planctomycetales</taxon>
        <taxon>Planctomycetaceae</taxon>
        <taxon>Rubinisphaera</taxon>
    </lineage>
</organism>
<dbReference type="RefSeq" id="WP_013629632.1">
    <property type="nucleotide sequence ID" value="NC_015174.1"/>
</dbReference>
<proteinExistence type="predicted"/>
<dbReference type="STRING" id="756272.Plabr_3315"/>